<evidence type="ECO:0000313" key="1">
    <source>
        <dbReference type="EMBL" id="KAK8559282.1"/>
    </source>
</evidence>
<sequence length="131" mass="13984">MIMLEEATAEPSSFERGWVLIETTVIDRIEECLELSMGGHVFRIHLSESETLLRGPRMLGVSDDSSSSGESASSDVEVAANVVVSKVLVSNGYTLVPALRDPDQLVDVVVTCVGPIVEGSNSEVLVSNGYT</sequence>
<reference evidence="1 2" key="1">
    <citation type="journal article" date="2024" name="G3 (Bethesda)">
        <title>Genome assembly of Hibiscus sabdariffa L. provides insights into metabolisms of medicinal natural products.</title>
        <authorList>
            <person name="Kim T."/>
        </authorList>
    </citation>
    <scope>NUCLEOTIDE SEQUENCE [LARGE SCALE GENOMIC DNA]</scope>
    <source>
        <strain evidence="1">TK-2024</strain>
        <tissue evidence="1">Old leaves</tissue>
    </source>
</reference>
<accession>A0ABR2EF60</accession>
<evidence type="ECO:0000313" key="2">
    <source>
        <dbReference type="Proteomes" id="UP001472677"/>
    </source>
</evidence>
<comment type="caution">
    <text evidence="1">The sequence shown here is derived from an EMBL/GenBank/DDBJ whole genome shotgun (WGS) entry which is preliminary data.</text>
</comment>
<organism evidence="1 2">
    <name type="scientific">Hibiscus sabdariffa</name>
    <name type="common">roselle</name>
    <dbReference type="NCBI Taxonomy" id="183260"/>
    <lineage>
        <taxon>Eukaryota</taxon>
        <taxon>Viridiplantae</taxon>
        <taxon>Streptophyta</taxon>
        <taxon>Embryophyta</taxon>
        <taxon>Tracheophyta</taxon>
        <taxon>Spermatophyta</taxon>
        <taxon>Magnoliopsida</taxon>
        <taxon>eudicotyledons</taxon>
        <taxon>Gunneridae</taxon>
        <taxon>Pentapetalae</taxon>
        <taxon>rosids</taxon>
        <taxon>malvids</taxon>
        <taxon>Malvales</taxon>
        <taxon>Malvaceae</taxon>
        <taxon>Malvoideae</taxon>
        <taxon>Hibiscus</taxon>
    </lineage>
</organism>
<name>A0ABR2EF60_9ROSI</name>
<dbReference type="EMBL" id="JBBPBM010000015">
    <property type="protein sequence ID" value="KAK8559282.1"/>
    <property type="molecule type" value="Genomic_DNA"/>
</dbReference>
<keyword evidence="2" id="KW-1185">Reference proteome</keyword>
<proteinExistence type="predicted"/>
<gene>
    <name evidence="1" type="ORF">V6N12_042561</name>
</gene>
<dbReference type="Proteomes" id="UP001472677">
    <property type="component" value="Unassembled WGS sequence"/>
</dbReference>
<protein>
    <submittedName>
        <fullName evidence="1">Uncharacterized protein</fullName>
    </submittedName>
</protein>